<dbReference type="InterPro" id="IPR017850">
    <property type="entry name" value="Alkaline_phosphatase_core_sf"/>
</dbReference>
<protein>
    <submittedName>
        <fullName evidence="10">Alkaline phosphatase 3</fullName>
    </submittedName>
</protein>
<organism evidence="10 11">
    <name type="scientific">Paraglaciecola arctica BSs20135</name>
    <dbReference type="NCBI Taxonomy" id="493475"/>
    <lineage>
        <taxon>Bacteria</taxon>
        <taxon>Pseudomonadati</taxon>
        <taxon>Pseudomonadota</taxon>
        <taxon>Gammaproteobacteria</taxon>
        <taxon>Alteromonadales</taxon>
        <taxon>Alteromonadaceae</taxon>
        <taxon>Paraglaciecola</taxon>
    </lineage>
</organism>
<evidence type="ECO:0000313" key="10">
    <source>
        <dbReference type="EMBL" id="GAC17839.1"/>
    </source>
</evidence>
<dbReference type="STRING" id="493475.GARC_0858"/>
<dbReference type="Gene3D" id="3.40.720.10">
    <property type="entry name" value="Alkaline Phosphatase, subunit A"/>
    <property type="match status" value="1"/>
</dbReference>
<dbReference type="Pfam" id="PF00245">
    <property type="entry name" value="Alk_phosphatase"/>
    <property type="match status" value="1"/>
</dbReference>
<feature type="binding site" evidence="8">
    <location>
        <position position="265"/>
    </location>
    <ligand>
        <name>Zn(2+)</name>
        <dbReference type="ChEBI" id="CHEBI:29105"/>
        <label>2</label>
    </ligand>
</feature>
<feature type="binding site" evidence="8">
    <location>
        <position position="101"/>
    </location>
    <ligand>
        <name>Mg(2+)</name>
        <dbReference type="ChEBI" id="CHEBI:18420"/>
    </ligand>
</feature>
<dbReference type="SMART" id="SM00098">
    <property type="entry name" value="alkPPc"/>
    <property type="match status" value="1"/>
</dbReference>
<keyword evidence="2" id="KW-0597">Phosphoprotein</keyword>
<evidence type="ECO:0000256" key="7">
    <source>
        <dbReference type="PIRSR" id="PIRSR601952-1"/>
    </source>
</evidence>
<gene>
    <name evidence="10" type="primary">phoB</name>
    <name evidence="10" type="ORF">GARC_0858</name>
</gene>
<dbReference type="PROSITE" id="PS00123">
    <property type="entry name" value="ALKALINE_PHOSPHATASE"/>
    <property type="match status" value="1"/>
</dbReference>
<keyword evidence="4" id="KW-0378">Hydrolase</keyword>
<feature type="binding site" evidence="8">
    <location>
        <position position="359"/>
    </location>
    <ligand>
        <name>Zn(2+)</name>
        <dbReference type="ChEBI" id="CHEBI:29105"/>
        <label>2</label>
    </ligand>
</feature>
<dbReference type="eggNOG" id="COG1785">
    <property type="taxonomic scope" value="Bacteria"/>
</dbReference>
<dbReference type="InterPro" id="IPR018299">
    <property type="entry name" value="Alkaline_phosphatase_AS"/>
</dbReference>
<dbReference type="PANTHER" id="PTHR11596">
    <property type="entry name" value="ALKALINE PHOSPHATASE"/>
    <property type="match status" value="1"/>
</dbReference>
<evidence type="ECO:0000256" key="1">
    <source>
        <dbReference type="ARBA" id="ARBA00005984"/>
    </source>
</evidence>
<sequence length="394" mass="43499">MGPAYTTAYRYFVDDPDTPSIEKTVFDRHFVGMASTFPARESGYVTDSAAGATALATGVKSYNGAISVDSDKRPLTSVLTFAKAKNKKIGVVVTSQVNHATPATYLTHNEDRNNYNQIADSYVDDGWKTDVLLGGGLKYFHREDRNLIEEFKKDNGHFINHYQQLSDLPDNKPVLGLFANIGLPWAIDDKQANRLKTMTKAAISALSNTEGGFFLLIEASQIDWGGHKNDIATAMAEMHDLAKTLEYLEVFVAENPDTLVVLTADHSTGGLSLGANGKYEWEPKVLRQMTMSPQAIAQKITEQKLNQQTLNTMLNFELTDEEYALLYEIEAADLVNAITINIRQIIDGRTNTGWSTSAHNAVDVQVFALGNSKNIFSGSQDNTDIAKKLFKLLK</sequence>
<feature type="active site" description="Phosphoserine intermediate" evidence="7">
    <location>
        <position position="48"/>
    </location>
</feature>
<evidence type="ECO:0000256" key="2">
    <source>
        <dbReference type="ARBA" id="ARBA00022553"/>
    </source>
</evidence>
<keyword evidence="3 8" id="KW-0479">Metal-binding</keyword>
<name>K6XB56_9ALTE</name>
<dbReference type="SUPFAM" id="SSF53649">
    <property type="entry name" value="Alkaline phosphatase-like"/>
    <property type="match status" value="1"/>
</dbReference>
<dbReference type="PRINTS" id="PR00113">
    <property type="entry name" value="ALKPHPHTASE"/>
</dbReference>
<comment type="cofactor">
    <cofactor evidence="8">
        <name>Mg(2+)</name>
        <dbReference type="ChEBI" id="CHEBI:18420"/>
    </cofactor>
    <text evidence="8">Binds 1 Mg(2+) ion.</text>
</comment>
<evidence type="ECO:0000256" key="4">
    <source>
        <dbReference type="ARBA" id="ARBA00022801"/>
    </source>
</evidence>
<comment type="caution">
    <text evidence="10">The sequence shown here is derived from an EMBL/GenBank/DDBJ whole genome shotgun (WGS) entry which is preliminary data.</text>
</comment>
<feature type="binding site" evidence="8">
    <location>
        <position position="266"/>
    </location>
    <ligand>
        <name>Zn(2+)</name>
        <dbReference type="ChEBI" id="CHEBI:29105"/>
        <label>2</label>
    </ligand>
</feature>
<keyword evidence="6 8" id="KW-0460">Magnesium</keyword>
<evidence type="ECO:0000256" key="8">
    <source>
        <dbReference type="PIRSR" id="PIRSR601952-2"/>
    </source>
</evidence>
<dbReference type="GO" id="GO:0004035">
    <property type="term" value="F:alkaline phosphatase activity"/>
    <property type="evidence" value="ECO:0007669"/>
    <property type="project" value="TreeGrafter"/>
</dbReference>
<accession>K6XB56</accession>
<evidence type="ECO:0000256" key="5">
    <source>
        <dbReference type="ARBA" id="ARBA00022833"/>
    </source>
</evidence>
<feature type="binding site" evidence="8">
    <location>
        <position position="99"/>
    </location>
    <ligand>
        <name>Mg(2+)</name>
        <dbReference type="ChEBI" id="CHEBI:18420"/>
    </ligand>
</feature>
<keyword evidence="5 8" id="KW-0862">Zinc</keyword>
<dbReference type="EMBL" id="BAEO01000010">
    <property type="protein sequence ID" value="GAC17839.1"/>
    <property type="molecule type" value="Genomic_DNA"/>
</dbReference>
<feature type="binding site" evidence="8">
    <location>
        <position position="218"/>
    </location>
    <ligand>
        <name>Mg(2+)</name>
        <dbReference type="ChEBI" id="CHEBI:18420"/>
    </ligand>
</feature>
<evidence type="ECO:0000256" key="3">
    <source>
        <dbReference type="ARBA" id="ARBA00022723"/>
    </source>
</evidence>
<comment type="cofactor">
    <cofactor evidence="8">
        <name>Zn(2+)</name>
        <dbReference type="ChEBI" id="CHEBI:29105"/>
    </cofactor>
    <text evidence="8">Binds 2 Zn(2+) ions.</text>
</comment>
<comment type="similarity">
    <text evidence="1 9">Belongs to the alkaline phosphatase family.</text>
</comment>
<reference evidence="10 11" key="1">
    <citation type="journal article" date="2017" name="Antonie Van Leeuwenhoek">
        <title>Rhizobium rhizosphaerae sp. nov., a novel species isolated from rice rhizosphere.</title>
        <authorList>
            <person name="Zhao J.J."/>
            <person name="Zhang J."/>
            <person name="Zhang R.J."/>
            <person name="Zhang C.W."/>
            <person name="Yin H.Q."/>
            <person name="Zhang X.X."/>
        </authorList>
    </citation>
    <scope>NUCLEOTIDE SEQUENCE [LARGE SCALE GENOMIC DNA]</scope>
    <source>
        <strain evidence="10 11">BSs20135</strain>
    </source>
</reference>
<dbReference type="Gene3D" id="1.10.60.40">
    <property type="match status" value="1"/>
</dbReference>
<dbReference type="GO" id="GO:0046872">
    <property type="term" value="F:metal ion binding"/>
    <property type="evidence" value="ECO:0007669"/>
    <property type="project" value="UniProtKB-KW"/>
</dbReference>
<evidence type="ECO:0000256" key="6">
    <source>
        <dbReference type="ARBA" id="ARBA00022842"/>
    </source>
</evidence>
<dbReference type="AlphaFoldDB" id="K6XB56"/>
<feature type="binding site" evidence="8">
    <location>
        <position position="223"/>
    </location>
    <ligand>
        <name>Zn(2+)</name>
        <dbReference type="ChEBI" id="CHEBI:29105"/>
        <label>2</label>
    </ligand>
</feature>
<evidence type="ECO:0000313" key="11">
    <source>
        <dbReference type="Proteomes" id="UP000006327"/>
    </source>
</evidence>
<dbReference type="InterPro" id="IPR001952">
    <property type="entry name" value="Alkaline_phosphatase"/>
</dbReference>
<dbReference type="Proteomes" id="UP000006327">
    <property type="component" value="Unassembled WGS sequence"/>
</dbReference>
<keyword evidence="11" id="KW-1185">Reference proteome</keyword>
<dbReference type="PANTHER" id="PTHR11596:SF5">
    <property type="entry name" value="ALKALINE PHOSPHATASE"/>
    <property type="match status" value="1"/>
</dbReference>
<feature type="binding site" evidence="8">
    <location>
        <position position="227"/>
    </location>
    <ligand>
        <name>Zn(2+)</name>
        <dbReference type="ChEBI" id="CHEBI:29105"/>
        <label>2</label>
    </ligand>
</feature>
<evidence type="ECO:0000256" key="9">
    <source>
        <dbReference type="RuleBase" id="RU003946"/>
    </source>
</evidence>
<dbReference type="CDD" id="cd16012">
    <property type="entry name" value="ALP"/>
    <property type="match status" value="1"/>
</dbReference>
<proteinExistence type="inferred from homology"/>